<protein>
    <recommendedName>
        <fullName evidence="4 13">Vitamin B12-dependent ribonucleotide reductase</fullName>
        <ecNumber evidence="3 13">1.17.4.1</ecNumber>
    </recommendedName>
</protein>
<evidence type="ECO:0000313" key="19">
    <source>
        <dbReference type="Proteomes" id="UP000594464"/>
    </source>
</evidence>
<dbReference type="GO" id="GO:0071897">
    <property type="term" value="P:DNA biosynthetic process"/>
    <property type="evidence" value="ECO:0007669"/>
    <property type="project" value="UniProtKB-KW"/>
</dbReference>
<comment type="catalytic activity">
    <reaction evidence="12 13">
        <text>a 2'-deoxyribonucleoside 5'-diphosphate + [thioredoxin]-disulfide + H2O = a ribonucleoside 5'-diphosphate + [thioredoxin]-dithiol</text>
        <dbReference type="Rhea" id="RHEA:23252"/>
        <dbReference type="Rhea" id="RHEA-COMP:10698"/>
        <dbReference type="Rhea" id="RHEA-COMP:10700"/>
        <dbReference type="ChEBI" id="CHEBI:15377"/>
        <dbReference type="ChEBI" id="CHEBI:29950"/>
        <dbReference type="ChEBI" id="CHEBI:50058"/>
        <dbReference type="ChEBI" id="CHEBI:57930"/>
        <dbReference type="ChEBI" id="CHEBI:73316"/>
        <dbReference type="EC" id="1.17.4.1"/>
    </reaction>
</comment>
<comment type="cofactor">
    <cofactor evidence="1 13">
        <name>adenosylcob(III)alamin</name>
        <dbReference type="ChEBI" id="CHEBI:18408"/>
    </cofactor>
</comment>
<evidence type="ECO:0000256" key="5">
    <source>
        <dbReference type="ARBA" id="ARBA00022628"/>
    </source>
</evidence>
<evidence type="ECO:0000259" key="15">
    <source>
        <dbReference type="Pfam" id="PF02867"/>
    </source>
</evidence>
<dbReference type="PRINTS" id="PR01183">
    <property type="entry name" value="RIBORDTASEM1"/>
</dbReference>
<evidence type="ECO:0000256" key="2">
    <source>
        <dbReference type="ARBA" id="ARBA00007405"/>
    </source>
</evidence>
<dbReference type="GO" id="GO:0000166">
    <property type="term" value="F:nucleotide binding"/>
    <property type="evidence" value="ECO:0007669"/>
    <property type="project" value="UniProtKB-KW"/>
</dbReference>
<comment type="function">
    <text evidence="11 13">Catalyzes the reduction of ribonucleotides to deoxyribonucleotides. May function to provide a pool of deoxyribonucleotide precursors for DNA repair during oxygen limitation and/or for immediate growth after restoration of oxygen.</text>
</comment>
<evidence type="ECO:0000256" key="8">
    <source>
        <dbReference type="ARBA" id="ARBA00023002"/>
    </source>
</evidence>
<comment type="similarity">
    <text evidence="2 13">Belongs to the ribonucleoside diphosphate reductase class-2 family.</text>
</comment>
<keyword evidence="9" id="KW-1015">Disulfide bond</keyword>
<evidence type="ECO:0000256" key="1">
    <source>
        <dbReference type="ARBA" id="ARBA00001922"/>
    </source>
</evidence>
<dbReference type="PANTHER" id="PTHR43371">
    <property type="entry name" value="VITAMIN B12-DEPENDENT RIBONUCLEOTIDE REDUCTASE"/>
    <property type="match status" value="1"/>
</dbReference>
<organism evidence="18 19">
    <name type="scientific">Candidatus Nitrohelix vancouverensis</name>
    <dbReference type="NCBI Taxonomy" id="2705534"/>
    <lineage>
        <taxon>Bacteria</taxon>
        <taxon>Pseudomonadati</taxon>
        <taxon>Nitrospinota/Tectimicrobiota group</taxon>
        <taxon>Nitrospinota</taxon>
        <taxon>Nitrospinia</taxon>
        <taxon>Nitrospinales</taxon>
        <taxon>Nitrospinaceae</taxon>
        <taxon>Candidatus Nitrohelix</taxon>
    </lineage>
</organism>
<evidence type="ECO:0000256" key="6">
    <source>
        <dbReference type="ARBA" id="ARBA00022634"/>
    </source>
</evidence>
<keyword evidence="6 13" id="KW-0237">DNA synthesis</keyword>
<evidence type="ECO:0000256" key="11">
    <source>
        <dbReference type="ARBA" id="ARBA00025437"/>
    </source>
</evidence>
<feature type="domain" description="Ribonucleotide reductase large subunit C-terminal" evidence="15">
    <location>
        <begin position="198"/>
        <end position="752"/>
    </location>
</feature>
<feature type="domain" description="TSCPD" evidence="17">
    <location>
        <begin position="961"/>
        <end position="1065"/>
    </location>
</feature>
<keyword evidence="5 13" id="KW-0846">Cobalamin</keyword>
<dbReference type="PANTHER" id="PTHR43371:SF1">
    <property type="entry name" value="RIBONUCLEOSIDE-DIPHOSPHATE REDUCTASE"/>
    <property type="match status" value="1"/>
</dbReference>
<dbReference type="InterPro" id="IPR029072">
    <property type="entry name" value="YebC-like"/>
</dbReference>
<evidence type="ECO:0000256" key="13">
    <source>
        <dbReference type="RuleBase" id="RU364064"/>
    </source>
</evidence>
<dbReference type="InterPro" id="IPR024434">
    <property type="entry name" value="TSCPD_dom"/>
</dbReference>
<evidence type="ECO:0000256" key="10">
    <source>
        <dbReference type="ARBA" id="ARBA00023285"/>
    </source>
</evidence>
<dbReference type="AlphaFoldDB" id="A0A7T0G352"/>
<dbReference type="InterPro" id="IPR013678">
    <property type="entry name" value="RNR_2_N"/>
</dbReference>
<dbReference type="EMBL" id="CP048620">
    <property type="protein sequence ID" value="QPJ64968.1"/>
    <property type="molecule type" value="Genomic_DNA"/>
</dbReference>
<proteinExistence type="inferred from homology"/>
<evidence type="ECO:0000256" key="14">
    <source>
        <dbReference type="SAM" id="MobiDB-lite"/>
    </source>
</evidence>
<keyword evidence="7 13" id="KW-0547">Nucleotide-binding</keyword>
<dbReference type="Gene3D" id="3.20.70.20">
    <property type="match status" value="3"/>
</dbReference>
<dbReference type="InterPro" id="IPR050862">
    <property type="entry name" value="RdRp_reductase_class-2"/>
</dbReference>
<feature type="domain" description="Ribonucleotide reductase class II vitamin B12-dependent N-terminal" evidence="16">
    <location>
        <begin position="22"/>
        <end position="147"/>
    </location>
</feature>
<accession>A0A7T0G352</accession>
<name>A0A7T0G352_9BACT</name>
<evidence type="ECO:0000256" key="9">
    <source>
        <dbReference type="ARBA" id="ARBA00023157"/>
    </source>
</evidence>
<feature type="domain" description="Ribonucleotide reductase large subunit C-terminal" evidence="15">
    <location>
        <begin position="808"/>
        <end position="913"/>
    </location>
</feature>
<gene>
    <name evidence="18" type="ORF">G3M78_06035</name>
</gene>
<evidence type="ECO:0000259" key="17">
    <source>
        <dbReference type="Pfam" id="PF12637"/>
    </source>
</evidence>
<dbReference type="Pfam" id="PF12637">
    <property type="entry name" value="TSCPD"/>
    <property type="match status" value="1"/>
</dbReference>
<dbReference type="EC" id="1.17.4.1" evidence="3 13"/>
<evidence type="ECO:0000256" key="7">
    <source>
        <dbReference type="ARBA" id="ARBA00022741"/>
    </source>
</evidence>
<evidence type="ECO:0000313" key="18">
    <source>
        <dbReference type="EMBL" id="QPJ64968.1"/>
    </source>
</evidence>
<keyword evidence="8 13" id="KW-0560">Oxidoreductase</keyword>
<sequence>MQIHRKFTLEQNDPFEGIRFVERTSKITNADGSVVSSIEGVMVPDFWSQVSVDIMAQKYFRKAGIPARLKKVAEEGVPEWLQRSEPDPDALIGLPGDDRFGSEQDARQVFRRLAGCWAYWGWKNKCFASEELAKSYFDEMCYMLARQLAAPNSPQWFNTGLNWAYGIEGPSQGHYYFDPATNQLTKSRSAYERPQPHACFIMSIKDDLVGEGGIMDLWRQEARLFKYGSGTGTNFSSLRGSGEPLSGGGRSSGLMSFLKIGDRAAGAIKSGGTTRRAAKMVTLDADHPDIEEFVEWKVKEERKVAALAAGSQACRKHLKEIMKASCDTSVKEEDRFELTRNKELGRAVRDAKDAYIPENYIYRMIQLAKQGYTAVHFEEFDTNWNSEAYITVSGQNSNNSIRLSNDFLKAVECDAEWKLTRRTDGAVSKTLRARELWDKINESSWSSADPGLQFDTTINEWHTCPEGGRINASNPCSEYMFLDDTACNLASINLIRFYDEEAGRFKVEHYRHACRLWTLTLEISVIMAQFPNKAIAQKSFDYRTLGLGYANMGAMLMVMGIAYDSEEGRAIAGALTSILTGASYAMSAEIAAQLGVFKEYEKNKKAMMRVLRNHQRATHNAEPQAYEGLTVFPQGISSLHCPDYLLQAAQSEWKSAIALGEKHGYRNAQTTCIAPTGTIGLLMDCDTTGIEPDYALVKYKKLAGGGYFKIINHSVPGALRKQGYSAPQISDIVQYCVGTGSLQDTPHINRDALKSKGFTDEALDKIQAELPKVFDITFAFNKFVLGEDFCMQKLGLAEEELNRFDFNMLKALGFSANEIQKANDVICGTMTIENAPHLKPEHYSIFDCAGKCGKYGTRFIKPEAHIRMMAACQPFLSGAISKTINMPNDALLEDVEKAHMLSWKLMLKGTAVYRDGSKLSQPLNSVAGEAFKALDKEDFEGKDPVKVAEKIVDVLRKRRALPHRRDGYTQKAVIGGHKLYLRTGQYEDGTLGEIFIDMHKEGAAFRSLMNCFAISISMGLQYGVPLEEFVEAFVFTRFEPNGFVSGNQRITMSTSTIDYIFRDLAINYLGRTDLAQVTPEDIRADAIGKTESGGSQSEGPEVVSESPAPQTSAAVVEAPRETPAPTPAPTNGNGFRSNGGNGAQKTVGNGATAVAQKVFTLSASEGAAVNTAIAKMKGYEGDPCSECGSLTLVRNGTCMKCMTCGATSGCS</sequence>
<dbReference type="NCBIfam" id="TIGR02504">
    <property type="entry name" value="NrdJ_Z"/>
    <property type="match status" value="1"/>
</dbReference>
<evidence type="ECO:0000256" key="4">
    <source>
        <dbReference type="ARBA" id="ARBA00014409"/>
    </source>
</evidence>
<feature type="region of interest" description="Disordered" evidence="14">
    <location>
        <begin position="1088"/>
        <end position="1147"/>
    </location>
</feature>
<dbReference type="GO" id="GO:0004748">
    <property type="term" value="F:ribonucleoside-diphosphate reductase activity, thioredoxin disulfide as acceptor"/>
    <property type="evidence" value="ECO:0007669"/>
    <property type="project" value="UniProtKB-EC"/>
</dbReference>
<dbReference type="GO" id="GO:0050897">
    <property type="term" value="F:cobalt ion binding"/>
    <property type="evidence" value="ECO:0007669"/>
    <property type="project" value="InterPro"/>
</dbReference>
<evidence type="ECO:0000256" key="12">
    <source>
        <dbReference type="ARBA" id="ARBA00047754"/>
    </source>
</evidence>
<evidence type="ECO:0000259" key="16">
    <source>
        <dbReference type="Pfam" id="PF08471"/>
    </source>
</evidence>
<dbReference type="InterPro" id="IPR013344">
    <property type="entry name" value="RNR_NrdJ/NrdZ"/>
</dbReference>
<evidence type="ECO:0000256" key="3">
    <source>
        <dbReference type="ARBA" id="ARBA00012274"/>
    </source>
</evidence>
<dbReference type="Pfam" id="PF02867">
    <property type="entry name" value="Ribonuc_red_lgC"/>
    <property type="match status" value="2"/>
</dbReference>
<dbReference type="CDD" id="cd02888">
    <property type="entry name" value="RNR_II_dimer"/>
    <property type="match status" value="1"/>
</dbReference>
<dbReference type="SUPFAM" id="SSF51998">
    <property type="entry name" value="PFL-like glycyl radical enzymes"/>
    <property type="match status" value="1"/>
</dbReference>
<dbReference type="SUPFAM" id="SSF75625">
    <property type="entry name" value="YebC-like"/>
    <property type="match status" value="1"/>
</dbReference>
<dbReference type="KEGG" id="nva:G3M78_06035"/>
<dbReference type="NCBIfam" id="NF005736">
    <property type="entry name" value="PRK07562.1"/>
    <property type="match status" value="1"/>
</dbReference>
<dbReference type="Pfam" id="PF08471">
    <property type="entry name" value="Ribonuc_red_2_N"/>
    <property type="match status" value="1"/>
</dbReference>
<keyword evidence="10 13" id="KW-0170">Cobalt</keyword>
<dbReference type="InterPro" id="IPR000788">
    <property type="entry name" value="RNR_lg_C"/>
</dbReference>
<reference evidence="19" key="1">
    <citation type="submission" date="2020-02" db="EMBL/GenBank/DDBJ databases">
        <title>Genomic and physiological characterization of two novel Nitrospinaceae genera.</title>
        <authorList>
            <person name="Mueller A.J."/>
            <person name="Jung M.-Y."/>
            <person name="Strachan C.R."/>
            <person name="Herbold C.W."/>
            <person name="Kirkegaard R.H."/>
            <person name="Daims H."/>
        </authorList>
    </citation>
    <scope>NUCLEOTIDE SEQUENCE [LARGE SCALE GENOMIC DNA]</scope>
</reference>
<dbReference type="GO" id="GO:0031419">
    <property type="term" value="F:cobalamin binding"/>
    <property type="evidence" value="ECO:0007669"/>
    <property type="project" value="UniProtKB-KW"/>
</dbReference>
<dbReference type="Proteomes" id="UP000594464">
    <property type="component" value="Chromosome"/>
</dbReference>